<dbReference type="EMBL" id="JACHJW010000001">
    <property type="protein sequence ID" value="MBB4959365.1"/>
    <property type="molecule type" value="Genomic_DNA"/>
</dbReference>
<feature type="domain" description="Peptidase M48" evidence="13">
    <location>
        <begin position="132"/>
        <end position="306"/>
    </location>
</feature>
<evidence type="ECO:0000256" key="10">
    <source>
        <dbReference type="ARBA" id="ARBA00023049"/>
    </source>
</evidence>
<dbReference type="RefSeq" id="WP_312882162.1">
    <property type="nucleotide sequence ID" value="NZ_JACHJW010000001.1"/>
</dbReference>
<dbReference type="Pfam" id="PF01435">
    <property type="entry name" value="Peptidase_M48"/>
    <property type="match status" value="1"/>
</dbReference>
<gene>
    <name evidence="14" type="ORF">FHR38_003098</name>
</gene>
<dbReference type="InterPro" id="IPR001915">
    <property type="entry name" value="Peptidase_M48"/>
</dbReference>
<evidence type="ECO:0000313" key="15">
    <source>
        <dbReference type="Proteomes" id="UP000578819"/>
    </source>
</evidence>
<dbReference type="Gene3D" id="3.30.2010.10">
    <property type="entry name" value="Metalloproteases ('zincins'), catalytic domain"/>
    <property type="match status" value="1"/>
</dbReference>
<comment type="caution">
    <text evidence="14">The sequence shown here is derived from an EMBL/GenBank/DDBJ whole genome shotgun (WGS) entry which is preliminary data.</text>
</comment>
<evidence type="ECO:0000313" key="14">
    <source>
        <dbReference type="EMBL" id="MBB4959365.1"/>
    </source>
</evidence>
<keyword evidence="9 12" id="KW-1133">Transmembrane helix</keyword>
<dbReference type="CDD" id="cd07328">
    <property type="entry name" value="M48_Ste24p_like"/>
    <property type="match status" value="1"/>
</dbReference>
<evidence type="ECO:0000256" key="1">
    <source>
        <dbReference type="ARBA" id="ARBA00001947"/>
    </source>
</evidence>
<evidence type="ECO:0000256" key="2">
    <source>
        <dbReference type="ARBA" id="ARBA00004651"/>
    </source>
</evidence>
<dbReference type="GO" id="GO:0046872">
    <property type="term" value="F:metal ion binding"/>
    <property type="evidence" value="ECO:0007669"/>
    <property type="project" value="UniProtKB-KW"/>
</dbReference>
<name>A0A7W7SR09_9ACTN</name>
<evidence type="ECO:0000256" key="7">
    <source>
        <dbReference type="ARBA" id="ARBA00022801"/>
    </source>
</evidence>
<dbReference type="AlphaFoldDB" id="A0A7W7SR09"/>
<evidence type="ECO:0000256" key="12">
    <source>
        <dbReference type="SAM" id="Phobius"/>
    </source>
</evidence>
<evidence type="ECO:0000256" key="8">
    <source>
        <dbReference type="ARBA" id="ARBA00022833"/>
    </source>
</evidence>
<organism evidence="14 15">
    <name type="scientific">Micromonospora polyrhachis</name>
    <dbReference type="NCBI Taxonomy" id="1282883"/>
    <lineage>
        <taxon>Bacteria</taxon>
        <taxon>Bacillati</taxon>
        <taxon>Actinomycetota</taxon>
        <taxon>Actinomycetes</taxon>
        <taxon>Micromonosporales</taxon>
        <taxon>Micromonosporaceae</taxon>
        <taxon>Micromonospora</taxon>
    </lineage>
</organism>
<evidence type="ECO:0000256" key="6">
    <source>
        <dbReference type="ARBA" id="ARBA00022723"/>
    </source>
</evidence>
<dbReference type="GO" id="GO:0004222">
    <property type="term" value="F:metalloendopeptidase activity"/>
    <property type="evidence" value="ECO:0007669"/>
    <property type="project" value="InterPro"/>
</dbReference>
<dbReference type="PANTHER" id="PTHR43221:SF1">
    <property type="entry name" value="PROTEASE HTPX"/>
    <property type="match status" value="1"/>
</dbReference>
<evidence type="ECO:0000256" key="4">
    <source>
        <dbReference type="ARBA" id="ARBA00022670"/>
    </source>
</evidence>
<keyword evidence="4 14" id="KW-0645">Protease</keyword>
<dbReference type="PANTHER" id="PTHR43221">
    <property type="entry name" value="PROTEASE HTPX"/>
    <property type="match status" value="1"/>
</dbReference>
<dbReference type="GO" id="GO:0006508">
    <property type="term" value="P:proteolysis"/>
    <property type="evidence" value="ECO:0007669"/>
    <property type="project" value="UniProtKB-KW"/>
</dbReference>
<accession>A0A7W7SR09</accession>
<evidence type="ECO:0000256" key="9">
    <source>
        <dbReference type="ARBA" id="ARBA00022989"/>
    </source>
</evidence>
<dbReference type="GO" id="GO:0005886">
    <property type="term" value="C:plasma membrane"/>
    <property type="evidence" value="ECO:0007669"/>
    <property type="project" value="UniProtKB-SubCell"/>
</dbReference>
<sequence>MVATYRALASVVMLAGFYLVALVQLGAAVALVLWLSTVIAGAVAVKLVLPLFIALGGAVVALWRAIRTESGPAPGLVVQPDQAPQLWQLVHELAGQVGTRVPDEIRIVPEINAAVGEESKLLGLIGGRRTLYLGLPLVQALSVDQLRSVLAHELGHYSGRHTRFGAVAYRGRLAIGGTIDRIGPWNPVGWVFKGYARLYLMVDNAASQRQELEADRASVQVAGRAAAASALRELPALDAAWGFYFSRYVESGWEAGFAPDDLFGGFAELIAAREDELAALREQEPSSERSRWETHPPIGERIATMAELPEGTVTSDGRRATELLPDVALVSRRLQELMVDVAQRTVLPWPEFTAATIAAGVQRQADTIFRAAARLTGATDVALPTIFELVRANRLGEFAEQFFPDATRREAAQRFVGRMELLLCNAAVSSGVAHWQHSWSSPARLVDKTGEPLPLDEIAKLAVDEETLDEAEQRLTELGIDSAQSTLVQRQATATGADLIGGLANIKVDGVDHDLLILDRGFVFIGDPGKANKGEKRLRELVAGMPVAKLAEIHRFLPYEEVASVTFTQRTPPRAELRLHDGRTVSIQATWGGEMLEKKSRETLLRVLDSFDQ</sequence>
<evidence type="ECO:0000256" key="5">
    <source>
        <dbReference type="ARBA" id="ARBA00022692"/>
    </source>
</evidence>
<keyword evidence="3" id="KW-1003">Cell membrane</keyword>
<reference evidence="14 15" key="1">
    <citation type="submission" date="2020-08" db="EMBL/GenBank/DDBJ databases">
        <title>Sequencing the genomes of 1000 actinobacteria strains.</title>
        <authorList>
            <person name="Klenk H.-P."/>
        </authorList>
    </citation>
    <scope>NUCLEOTIDE SEQUENCE [LARGE SCALE GENOMIC DNA]</scope>
    <source>
        <strain evidence="14 15">DSM 45886</strain>
    </source>
</reference>
<feature type="transmembrane region" description="Helical" evidence="12">
    <location>
        <begin position="12"/>
        <end position="35"/>
    </location>
</feature>
<keyword evidence="7" id="KW-0378">Hydrolase</keyword>
<keyword evidence="5 12" id="KW-0812">Transmembrane</keyword>
<comment type="subcellular location">
    <subcellularLocation>
        <location evidence="2">Cell membrane</location>
        <topology evidence="2">Multi-pass membrane protein</topology>
    </subcellularLocation>
</comment>
<keyword evidence="11 12" id="KW-0472">Membrane</keyword>
<keyword evidence="15" id="KW-1185">Reference proteome</keyword>
<dbReference type="InterPro" id="IPR050083">
    <property type="entry name" value="HtpX_protease"/>
</dbReference>
<protein>
    <submittedName>
        <fullName evidence="14">Zn-dependent protease with chaperone function</fullName>
    </submittedName>
</protein>
<evidence type="ECO:0000256" key="11">
    <source>
        <dbReference type="ARBA" id="ARBA00023136"/>
    </source>
</evidence>
<comment type="cofactor">
    <cofactor evidence="1">
        <name>Zn(2+)</name>
        <dbReference type="ChEBI" id="CHEBI:29105"/>
    </cofactor>
</comment>
<evidence type="ECO:0000256" key="3">
    <source>
        <dbReference type="ARBA" id="ARBA00022475"/>
    </source>
</evidence>
<keyword evidence="8" id="KW-0862">Zinc</keyword>
<keyword evidence="6" id="KW-0479">Metal-binding</keyword>
<proteinExistence type="predicted"/>
<dbReference type="Proteomes" id="UP000578819">
    <property type="component" value="Unassembled WGS sequence"/>
</dbReference>
<keyword evidence="10" id="KW-0482">Metalloprotease</keyword>
<evidence type="ECO:0000259" key="13">
    <source>
        <dbReference type="Pfam" id="PF01435"/>
    </source>
</evidence>
<feature type="transmembrane region" description="Helical" evidence="12">
    <location>
        <begin position="47"/>
        <end position="66"/>
    </location>
</feature>